<dbReference type="InterPro" id="IPR007553">
    <property type="entry name" value="2-thiour_desulf"/>
</dbReference>
<protein>
    <submittedName>
        <fullName evidence="1">Uncharacterized protein</fullName>
    </submittedName>
</protein>
<proteinExistence type="predicted"/>
<dbReference type="AlphaFoldDB" id="A0A0R3JUU8"/>
<dbReference type="RefSeq" id="WP_057977140.1">
    <property type="nucleotide sequence ID" value="NZ_LKHP01000003.1"/>
</dbReference>
<name>A0A0R3JUU8_CALMK</name>
<gene>
    <name evidence="1" type="ORF">ABG79_00688</name>
</gene>
<organism evidence="1 2">
    <name type="scientific">Caloramator mitchellensis</name>
    <dbReference type="NCBI Taxonomy" id="908809"/>
    <lineage>
        <taxon>Bacteria</taxon>
        <taxon>Bacillati</taxon>
        <taxon>Bacillota</taxon>
        <taxon>Clostridia</taxon>
        <taxon>Eubacteriales</taxon>
        <taxon>Clostridiaceae</taxon>
        <taxon>Caloramator</taxon>
    </lineage>
</organism>
<dbReference type="EMBL" id="LKHP01000003">
    <property type="protein sequence ID" value="KRQ87350.1"/>
    <property type="molecule type" value="Genomic_DNA"/>
</dbReference>
<accession>A0A0R3JUU8</accession>
<dbReference type="PANTHER" id="PTHR30087:SF1">
    <property type="entry name" value="HYPOTHETICAL CYTOSOLIC PROTEIN"/>
    <property type="match status" value="1"/>
</dbReference>
<dbReference type="PATRIC" id="fig|908809.3.peg.693"/>
<evidence type="ECO:0000313" key="1">
    <source>
        <dbReference type="EMBL" id="KRQ87350.1"/>
    </source>
</evidence>
<reference evidence="1 2" key="1">
    <citation type="submission" date="2015-09" db="EMBL/GenBank/DDBJ databases">
        <title>Draft genome sequence of a Caloramator mitchellensis, a moderate thermophile from the Great Artesian Basin of Australia.</title>
        <authorList>
            <person name="Patel B.K."/>
        </authorList>
    </citation>
    <scope>NUCLEOTIDE SEQUENCE [LARGE SCALE GENOMIC DNA]</scope>
    <source>
        <strain evidence="1 2">VF08</strain>
    </source>
</reference>
<dbReference type="PANTHER" id="PTHR30087">
    <property type="entry name" value="INNER MEMBRANE PROTEIN"/>
    <property type="match status" value="1"/>
</dbReference>
<keyword evidence="2" id="KW-1185">Reference proteome</keyword>
<dbReference type="Pfam" id="PF04463">
    <property type="entry name" value="2-thiour_desulf"/>
    <property type="match status" value="1"/>
</dbReference>
<dbReference type="Proteomes" id="UP000052015">
    <property type="component" value="Unassembled WGS sequence"/>
</dbReference>
<dbReference type="STRING" id="908809.ABG79_00688"/>
<evidence type="ECO:0000313" key="2">
    <source>
        <dbReference type="Proteomes" id="UP000052015"/>
    </source>
</evidence>
<dbReference type="OrthoDB" id="9797779at2"/>
<sequence length="158" mass="17032">MILVSACLCGVNCKYDGNNNLNEYIYELLKQGKLVPVCPEQLGGMSTPRHPSEIVGGSAKDVLEGKAKVINKKGEDVTRFFVKGAYETLNIARTFNCKAAILKAKSPSCGSGKIYDGTFEGRLIDGNGITSELLIKNGVEVIDETDVAAIKDIVERMS</sequence>
<comment type="caution">
    <text evidence="1">The sequence shown here is derived from an EMBL/GenBank/DDBJ whole genome shotgun (WGS) entry which is preliminary data.</text>
</comment>